<sequence length="125" mass="13693">METSASTSAATQTNKKKTKIATGSIKFWKLWNLEWLRWTTSEIIFVKSLLSHTQRTVTKTVTVTLSAKQQYLGSSAGLKIDRGTAAICRGALAICRNALEIRGSTAAIFAVPLFCFVENIIPVIT</sequence>
<dbReference type="EMBL" id="BMAT01004462">
    <property type="protein sequence ID" value="GFR73742.1"/>
    <property type="molecule type" value="Genomic_DNA"/>
</dbReference>
<name>A0AAV4FKC9_9GAST</name>
<dbReference type="AlphaFoldDB" id="A0AAV4FKC9"/>
<organism evidence="1 2">
    <name type="scientific">Elysia marginata</name>
    <dbReference type="NCBI Taxonomy" id="1093978"/>
    <lineage>
        <taxon>Eukaryota</taxon>
        <taxon>Metazoa</taxon>
        <taxon>Spiralia</taxon>
        <taxon>Lophotrochozoa</taxon>
        <taxon>Mollusca</taxon>
        <taxon>Gastropoda</taxon>
        <taxon>Heterobranchia</taxon>
        <taxon>Euthyneura</taxon>
        <taxon>Panpulmonata</taxon>
        <taxon>Sacoglossa</taxon>
        <taxon>Placobranchoidea</taxon>
        <taxon>Plakobranchidae</taxon>
        <taxon>Elysia</taxon>
    </lineage>
</organism>
<evidence type="ECO:0000313" key="1">
    <source>
        <dbReference type="EMBL" id="GFR73742.1"/>
    </source>
</evidence>
<proteinExistence type="predicted"/>
<gene>
    <name evidence="1" type="ORF">ElyMa_002143900</name>
</gene>
<comment type="caution">
    <text evidence="1">The sequence shown here is derived from an EMBL/GenBank/DDBJ whole genome shotgun (WGS) entry which is preliminary data.</text>
</comment>
<evidence type="ECO:0000313" key="2">
    <source>
        <dbReference type="Proteomes" id="UP000762676"/>
    </source>
</evidence>
<accession>A0AAV4FKC9</accession>
<keyword evidence="2" id="KW-1185">Reference proteome</keyword>
<dbReference type="Proteomes" id="UP000762676">
    <property type="component" value="Unassembled WGS sequence"/>
</dbReference>
<reference evidence="1 2" key="1">
    <citation type="journal article" date="2021" name="Elife">
        <title>Chloroplast acquisition without the gene transfer in kleptoplastic sea slugs, Plakobranchus ocellatus.</title>
        <authorList>
            <person name="Maeda T."/>
            <person name="Takahashi S."/>
            <person name="Yoshida T."/>
            <person name="Shimamura S."/>
            <person name="Takaki Y."/>
            <person name="Nagai Y."/>
            <person name="Toyoda A."/>
            <person name="Suzuki Y."/>
            <person name="Arimoto A."/>
            <person name="Ishii H."/>
            <person name="Satoh N."/>
            <person name="Nishiyama T."/>
            <person name="Hasebe M."/>
            <person name="Maruyama T."/>
            <person name="Minagawa J."/>
            <person name="Obokata J."/>
            <person name="Shigenobu S."/>
        </authorList>
    </citation>
    <scope>NUCLEOTIDE SEQUENCE [LARGE SCALE GENOMIC DNA]</scope>
</reference>
<protein>
    <submittedName>
        <fullName evidence="1">Uncharacterized protein</fullName>
    </submittedName>
</protein>